<organism evidence="2">
    <name type="scientific">Nocardia globerula</name>
    <dbReference type="NCBI Taxonomy" id="1818"/>
    <lineage>
        <taxon>Bacteria</taxon>
        <taxon>Bacillati</taxon>
        <taxon>Actinomycetota</taxon>
        <taxon>Actinomycetes</taxon>
        <taxon>Mycobacteriales</taxon>
        <taxon>Nocardiaceae</taxon>
        <taxon>Nocardia</taxon>
    </lineage>
</organism>
<dbReference type="EMBL" id="VNIQ01000004">
    <property type="protein sequence ID" value="TYQ03664.1"/>
    <property type="molecule type" value="Genomic_DNA"/>
</dbReference>
<name>A0A652YNT0_NOCGL</name>
<feature type="domain" description="SCO6045-like C-terminal" evidence="1">
    <location>
        <begin position="6"/>
        <end position="88"/>
    </location>
</feature>
<evidence type="ECO:0000259" key="1">
    <source>
        <dbReference type="Pfam" id="PF26136"/>
    </source>
</evidence>
<reference evidence="2" key="1">
    <citation type="submission" date="2019-07" db="EMBL/GenBank/DDBJ databases">
        <title>Genomic Encyclopedia of Type Strains, Phase IV (KMG-IV): sequencing the most valuable type-strain genomes for metagenomic binning, comparative biology and taxonomic classification.</title>
        <authorList>
            <person name="Goeker M."/>
        </authorList>
    </citation>
    <scope>NUCLEOTIDE SEQUENCE</scope>
    <source>
        <strain evidence="2">DSM 44596</strain>
    </source>
</reference>
<protein>
    <recommendedName>
        <fullName evidence="1">SCO6045-like C-terminal domain-containing protein</fullName>
    </recommendedName>
</protein>
<proteinExistence type="predicted"/>
<comment type="caution">
    <text evidence="2">The sequence shown here is derived from an EMBL/GenBank/DDBJ whole genome shotgun (WGS) entry which is preliminary data.</text>
</comment>
<sequence length="111" mass="12451">MSSLGARQEALIRALVADGELPPGFNAEDTAVASVALIRKRAGEVAHHLPMVRHTLGDRYLELFTAWAVGRPKTSSHADAQAFVAHLQDSGELPRRPWYRRLPVQYRRLRQ</sequence>
<gene>
    <name evidence="2" type="ORF">FNL38_10429</name>
</gene>
<evidence type="ECO:0000313" key="2">
    <source>
        <dbReference type="EMBL" id="TYQ03664.1"/>
    </source>
</evidence>
<dbReference type="InterPro" id="IPR058711">
    <property type="entry name" value="SCO6045-like_C"/>
</dbReference>
<dbReference type="Pfam" id="PF26136">
    <property type="entry name" value="SCO6045_C"/>
    <property type="match status" value="1"/>
</dbReference>
<accession>A0A652YNT0</accession>
<dbReference type="AlphaFoldDB" id="A0A652YNT0"/>